<accession>A0A5B7AN00</accession>
<gene>
    <name evidence="2" type="ORF">Din_027613</name>
</gene>
<sequence>MLCSISTGKSGSNWLDRLRSSKGFPAGNDLNLEQFLNHRNPNHPNSSEANVSDSITNNIDPESNSNPTQSADERPVLDRNQTTEIPNQNGEREWFGIMNNVLVELFNMGDSKDFPRINGKKSSRKQRSPKICVLSTSTNVDDDEMRSDDVRRDEGVSATLPFSGENSCMEIKQTSDRMTKQENIDVGSVDVEEEKSHADLSAFSRTEVTVIDTSCPFWKFEKLLFRRKNVWKVRDNKCKSKNTGRKKRKASPLDENVDGEKKPKHSIMLCSSAKEANGEECMLSSFEGHRLGDKKEETCKETPDILSQIPKKRFPRKSKKGGSSVILIKNIPTSKKTGTNIPKSCLKLTQRQYKV</sequence>
<reference evidence="2" key="1">
    <citation type="submission" date="2019-08" db="EMBL/GenBank/DDBJ databases">
        <title>Reference gene set and small RNA set construction with multiple tissues from Davidia involucrata Baill.</title>
        <authorList>
            <person name="Yang H."/>
            <person name="Zhou C."/>
            <person name="Li G."/>
            <person name="Wang J."/>
            <person name="Gao P."/>
            <person name="Wang M."/>
            <person name="Wang R."/>
            <person name="Zhao Y."/>
        </authorList>
    </citation>
    <scope>NUCLEOTIDE SEQUENCE</scope>
    <source>
        <tissue evidence="2">Mixed with DoveR01_LX</tissue>
    </source>
</reference>
<organism evidence="2">
    <name type="scientific">Davidia involucrata</name>
    <name type="common">Dove tree</name>
    <dbReference type="NCBI Taxonomy" id="16924"/>
    <lineage>
        <taxon>Eukaryota</taxon>
        <taxon>Viridiplantae</taxon>
        <taxon>Streptophyta</taxon>
        <taxon>Embryophyta</taxon>
        <taxon>Tracheophyta</taxon>
        <taxon>Spermatophyta</taxon>
        <taxon>Magnoliopsida</taxon>
        <taxon>eudicotyledons</taxon>
        <taxon>Gunneridae</taxon>
        <taxon>Pentapetalae</taxon>
        <taxon>asterids</taxon>
        <taxon>Cornales</taxon>
        <taxon>Nyssaceae</taxon>
        <taxon>Davidia</taxon>
    </lineage>
</organism>
<feature type="compositionally biased region" description="Polar residues" evidence="1">
    <location>
        <begin position="79"/>
        <end position="89"/>
    </location>
</feature>
<dbReference type="PANTHER" id="PTHR37258:SF1">
    <property type="entry name" value="FANTOM PROTEIN"/>
    <property type="match status" value="1"/>
</dbReference>
<feature type="compositionally biased region" description="Polar residues" evidence="1">
    <location>
        <begin position="37"/>
        <end position="70"/>
    </location>
</feature>
<dbReference type="PANTHER" id="PTHR37258">
    <property type="entry name" value="FANTOM PROTEIN"/>
    <property type="match status" value="1"/>
</dbReference>
<feature type="compositionally biased region" description="Basic residues" evidence="1">
    <location>
        <begin position="239"/>
        <end position="250"/>
    </location>
</feature>
<name>A0A5B7AN00_DAVIN</name>
<feature type="region of interest" description="Disordered" evidence="1">
    <location>
        <begin position="35"/>
        <end position="89"/>
    </location>
</feature>
<dbReference type="AlphaFoldDB" id="A0A5B7AN00"/>
<dbReference type="EMBL" id="GHES01027613">
    <property type="protein sequence ID" value="MPA58172.1"/>
    <property type="molecule type" value="Transcribed_RNA"/>
</dbReference>
<evidence type="ECO:0000313" key="2">
    <source>
        <dbReference type="EMBL" id="MPA58172.1"/>
    </source>
</evidence>
<protein>
    <submittedName>
        <fullName evidence="2">Uncharacterized protein</fullName>
    </submittedName>
</protein>
<feature type="region of interest" description="Disordered" evidence="1">
    <location>
        <begin position="238"/>
        <end position="262"/>
    </location>
</feature>
<evidence type="ECO:0000256" key="1">
    <source>
        <dbReference type="SAM" id="MobiDB-lite"/>
    </source>
</evidence>
<proteinExistence type="predicted"/>